<organism evidence="4 5">
    <name type="scientific">Yersinia similis</name>
    <dbReference type="NCBI Taxonomy" id="367190"/>
    <lineage>
        <taxon>Bacteria</taxon>
        <taxon>Pseudomonadati</taxon>
        <taxon>Pseudomonadota</taxon>
        <taxon>Gammaproteobacteria</taxon>
        <taxon>Enterobacterales</taxon>
        <taxon>Yersiniaceae</taxon>
        <taxon>Yersinia</taxon>
    </lineage>
</organism>
<dbReference type="Pfam" id="PF06276">
    <property type="entry name" value="FhuF"/>
    <property type="match status" value="1"/>
</dbReference>
<dbReference type="Gene3D" id="1.10.510.40">
    <property type="match status" value="1"/>
</dbReference>
<protein>
    <submittedName>
        <fullName evidence="4">Putative siderophore biosynthetic enzyme</fullName>
        <ecNumber evidence="4">6.3.2.-</ecNumber>
    </submittedName>
</protein>
<dbReference type="InterPro" id="IPR037455">
    <property type="entry name" value="LucA/IucC-like"/>
</dbReference>
<evidence type="ECO:0000259" key="2">
    <source>
        <dbReference type="Pfam" id="PF04183"/>
    </source>
</evidence>
<dbReference type="EC" id="6.3.2.-" evidence="4"/>
<dbReference type="GO" id="GO:0016881">
    <property type="term" value="F:acid-amino acid ligase activity"/>
    <property type="evidence" value="ECO:0007669"/>
    <property type="project" value="UniProtKB-ARBA"/>
</dbReference>
<reference evidence="4 5" key="1">
    <citation type="submission" date="2015-03" db="EMBL/GenBank/DDBJ databases">
        <authorList>
            <person name="Murphy D."/>
        </authorList>
    </citation>
    <scope>NUCLEOTIDE SEQUENCE [LARGE SCALE GENOMIC DNA]</scope>
    <source>
        <strain evidence="4 5">Y233</strain>
    </source>
</reference>
<dbReference type="EMBL" id="CQBK01000002">
    <property type="protein sequence ID" value="CNH35572.1"/>
    <property type="molecule type" value="Genomic_DNA"/>
</dbReference>
<name>A0A0T9NYA8_9GAMM</name>
<comment type="pathway">
    <text evidence="1">Siderophore biosynthesis.</text>
</comment>
<evidence type="ECO:0000313" key="4">
    <source>
        <dbReference type="EMBL" id="CNH35572.1"/>
    </source>
</evidence>
<evidence type="ECO:0000256" key="1">
    <source>
        <dbReference type="ARBA" id="ARBA00004924"/>
    </source>
</evidence>
<feature type="domain" description="Aerobactin siderophore biosynthesis IucA/IucC-like C-terminal" evidence="3">
    <location>
        <begin position="421"/>
        <end position="578"/>
    </location>
</feature>
<dbReference type="Gene3D" id="3.30.310.280">
    <property type="match status" value="1"/>
</dbReference>
<dbReference type="RefSeq" id="WP_049598042.1">
    <property type="nucleotide sequence ID" value="NZ_CABIHS010000404.1"/>
</dbReference>
<dbReference type="Pfam" id="PF04183">
    <property type="entry name" value="IucA_IucC"/>
    <property type="match status" value="1"/>
</dbReference>
<dbReference type="PANTHER" id="PTHR34384:SF6">
    <property type="entry name" value="STAPHYLOFERRIN B SYNTHASE"/>
    <property type="match status" value="1"/>
</dbReference>
<dbReference type="InterPro" id="IPR022770">
    <property type="entry name" value="IucA/IucC-like_C"/>
</dbReference>
<gene>
    <name evidence="4" type="primary">iucC_1</name>
    <name evidence="4" type="ORF">ERS008667_00407</name>
</gene>
<feature type="domain" description="Aerobactin siderophore biosynthesis IucA/IucC N-terminal" evidence="2">
    <location>
        <begin position="150"/>
        <end position="399"/>
    </location>
</feature>
<sequence>MVSQRQFNENNIQHLNGENWSHANVHVVGKILRELTHEKLIAPVCLVTQDDGYNHYSFTPDQDRIEYLFKAKRYQLDHLDIEPGTLTKTLDGHSQPLDALQLIIELNNRLGISEKMLPVYLDEISSTLYGYAFKYHQNNLSATQLVHANYQTVETAMSEGHPVFIANNGRIGFDITDYAAYAPESAHPINLIWIAVHQDKTVFSSFTGLSYPQLMQEELGDYQWEQFTQYLTSRGLTAQDYFFMPLHPWQWHERIATSFAADLARNDIIYLGQGQDSYLAQQSIRTFFNLSNPHKNYVKTALSILNMGFMRGLSPHSMATTPQVNEWLSGLIEQDTFFQQKKFTLLCERAAMGYFNPHFETALIKDNPHKKMLSALWRESPMPKLASHQRLMTMASLLHSDNAGNSVIFALVHSSGLSADAWIAHYLDAYLSPLLHAFFTYDLVFMPHGENLLLVLENNVPVHVLMKDIGEEIAILNGDIRLPDAIKFLHVTIEDDMKINYIFLDIFDCFFRYLTPLLQKDLSLNEHQFWRLVADCIHTYQDQHPAMAKKFKKFDLFKADFVRTCLNRLQMANNQQMIDLDDREKNLKFAGTLVNPIHVFKTTY</sequence>
<keyword evidence="4" id="KW-0436">Ligase</keyword>
<dbReference type="Gene3D" id="6.10.250.3370">
    <property type="match status" value="1"/>
</dbReference>
<proteinExistence type="predicted"/>
<dbReference type="AlphaFoldDB" id="A0A0T9NYA8"/>
<dbReference type="InterPro" id="IPR007310">
    <property type="entry name" value="Aerobactin_biosyn_IucA/IucC_N"/>
</dbReference>
<evidence type="ECO:0000259" key="3">
    <source>
        <dbReference type="Pfam" id="PF06276"/>
    </source>
</evidence>
<dbReference type="PANTHER" id="PTHR34384">
    <property type="entry name" value="L-2,3-DIAMINOPROPANOATE--CITRATE LIGASE"/>
    <property type="match status" value="1"/>
</dbReference>
<accession>A0A0T9NYA8</accession>
<evidence type="ECO:0000313" key="5">
    <source>
        <dbReference type="Proteomes" id="UP000038204"/>
    </source>
</evidence>
<dbReference type="Proteomes" id="UP000038204">
    <property type="component" value="Unassembled WGS sequence"/>
</dbReference>
<dbReference type="GO" id="GO:0019290">
    <property type="term" value="P:siderophore biosynthetic process"/>
    <property type="evidence" value="ECO:0007669"/>
    <property type="project" value="InterPro"/>
</dbReference>